<dbReference type="EMBL" id="NXHE01000035">
    <property type="protein sequence ID" value="PCM47420.1"/>
    <property type="molecule type" value="Genomic_DNA"/>
</dbReference>
<evidence type="ECO:0000313" key="2">
    <source>
        <dbReference type="Proteomes" id="UP000218643"/>
    </source>
</evidence>
<gene>
    <name evidence="1" type="ORF">CP335_22310</name>
</gene>
<sequence length="177" mass="20354">MNEFGDDNGFRRRAMNQQQQDLMIDLVSYRISKDCFLESLFKGGDIPEDYLRAELETALEIKDADSLECLLIFGAVFGYTQDCADVLCRLLVEDWHISHENIARELKVFRYPGAVDYLFKTALTRYPYIASEHALGVKCIYALHEIGTDKAREKLQLLAKVDNAEMSERARHLLARV</sequence>
<dbReference type="Proteomes" id="UP000218643">
    <property type="component" value="Unassembled WGS sequence"/>
</dbReference>
<reference evidence="1 2" key="2">
    <citation type="submission" date="2017-10" db="EMBL/GenBank/DDBJ databases">
        <title>Rhizosphere-associated Pseudomonas modulate jasmonic acid/salicylic acid antagonism to induce systemic resistance to herbivores at the cost of susceptibility to pathogens.</title>
        <authorList>
            <person name="Haney C.H."/>
            <person name="Wiesmann C.L."/>
            <person name="Shapiro L.R."/>
            <person name="O'Sullivan L.R."/>
            <person name="Khorasani S."/>
            <person name="Melnyk R.A."/>
            <person name="Xiao L."/>
            <person name="Bush J."/>
            <person name="Carrillo J."/>
            <person name="Pierce N.E."/>
            <person name="Ausubel F.M."/>
        </authorList>
    </citation>
    <scope>NUCLEOTIDE SEQUENCE [LARGE SCALE GENOMIC DNA]</scope>
    <source>
        <strain evidence="1 2">CH229</strain>
    </source>
</reference>
<dbReference type="AlphaFoldDB" id="A0A854WZF0"/>
<name>A0A854WZF0_PSEFL</name>
<organism evidence="1 2">
    <name type="scientific">Pseudomonas fluorescens</name>
    <dbReference type="NCBI Taxonomy" id="294"/>
    <lineage>
        <taxon>Bacteria</taxon>
        <taxon>Pseudomonadati</taxon>
        <taxon>Pseudomonadota</taxon>
        <taxon>Gammaproteobacteria</taxon>
        <taxon>Pseudomonadales</taxon>
        <taxon>Pseudomonadaceae</taxon>
        <taxon>Pseudomonas</taxon>
    </lineage>
</organism>
<accession>A0A854WZF0</accession>
<reference evidence="1 2" key="1">
    <citation type="submission" date="2017-09" db="EMBL/GenBank/DDBJ databases">
        <authorList>
            <person name="Haney C."/>
            <person name="Melnyk R."/>
        </authorList>
    </citation>
    <scope>NUCLEOTIDE SEQUENCE [LARGE SCALE GENOMIC DNA]</scope>
    <source>
        <strain evidence="1 2">CH229</strain>
    </source>
</reference>
<comment type="caution">
    <text evidence="1">The sequence shown here is derived from an EMBL/GenBank/DDBJ whole genome shotgun (WGS) entry which is preliminary data.</text>
</comment>
<proteinExistence type="predicted"/>
<protein>
    <recommendedName>
        <fullName evidence="3">HEAT repeat domain-containing protein</fullName>
    </recommendedName>
</protein>
<evidence type="ECO:0008006" key="3">
    <source>
        <dbReference type="Google" id="ProtNLM"/>
    </source>
</evidence>
<evidence type="ECO:0000313" key="1">
    <source>
        <dbReference type="EMBL" id="PCM47420.1"/>
    </source>
</evidence>